<dbReference type="EMBL" id="MHTC01000045">
    <property type="protein sequence ID" value="OHA54617.1"/>
    <property type="molecule type" value="Genomic_DNA"/>
</dbReference>
<name>A0A1G2Q217_9BACT</name>
<accession>A0A1G2Q217</accession>
<proteinExistence type="predicted"/>
<comment type="caution">
    <text evidence="1">The sequence shown here is derived from an EMBL/GenBank/DDBJ whole genome shotgun (WGS) entry which is preliminary data.</text>
</comment>
<dbReference type="AlphaFoldDB" id="A0A1G2Q217"/>
<gene>
    <name evidence="1" type="ORF">A2388_03415</name>
</gene>
<reference evidence="1 2" key="1">
    <citation type="journal article" date="2016" name="Nat. Commun.">
        <title>Thousands of microbial genomes shed light on interconnected biogeochemical processes in an aquifer system.</title>
        <authorList>
            <person name="Anantharaman K."/>
            <person name="Brown C.T."/>
            <person name="Hug L.A."/>
            <person name="Sharon I."/>
            <person name="Castelle C.J."/>
            <person name="Probst A.J."/>
            <person name="Thomas B.C."/>
            <person name="Singh A."/>
            <person name="Wilkins M.J."/>
            <person name="Karaoz U."/>
            <person name="Brodie E.L."/>
            <person name="Williams K.H."/>
            <person name="Hubbard S.S."/>
            <person name="Banfield J.F."/>
        </authorList>
    </citation>
    <scope>NUCLEOTIDE SEQUENCE [LARGE SCALE GENOMIC DNA]</scope>
</reference>
<evidence type="ECO:0000313" key="2">
    <source>
        <dbReference type="Proteomes" id="UP000177575"/>
    </source>
</evidence>
<dbReference type="Proteomes" id="UP000177575">
    <property type="component" value="Unassembled WGS sequence"/>
</dbReference>
<organism evidence="1 2">
    <name type="scientific">Candidatus Veblenbacteria bacterium RIFOXYB1_FULL_43_13</name>
    <dbReference type="NCBI Taxonomy" id="1802426"/>
    <lineage>
        <taxon>Bacteria</taxon>
        <taxon>Candidatus Vebleniibacteriota</taxon>
    </lineage>
</organism>
<evidence type="ECO:0000313" key="1">
    <source>
        <dbReference type="EMBL" id="OHA54617.1"/>
    </source>
</evidence>
<sequence>MEKISQISPRLEGWQKYRPNRVTEDLIEKLTNTYAGIAPSSKDDEVDLMVIERNLATLLENRNLQRETNSDDNYTWALSADFAVCPALPGTSRIKILFPYKNTENKKLDRPLAVYVNGEIWQRYIGVLFRKITTKLNELKFFV</sequence>
<protein>
    <submittedName>
        <fullName evidence="1">Uncharacterized protein</fullName>
    </submittedName>
</protein>